<reference evidence="3" key="1">
    <citation type="submission" date="2015-09" db="EMBL/GenBank/DDBJ databases">
        <authorList>
            <consortium name="Pathogen Informatics"/>
        </authorList>
    </citation>
    <scope>NUCLEOTIDE SEQUENCE [LARGE SCALE GENOMIC DNA]</scope>
    <source>
        <strain evidence="3">Lake Konstanz</strain>
    </source>
</reference>
<dbReference type="SUPFAM" id="SSF52058">
    <property type="entry name" value="L domain-like"/>
    <property type="match status" value="1"/>
</dbReference>
<gene>
    <name evidence="2" type="ORF">BSAL_06080</name>
</gene>
<protein>
    <submittedName>
        <fullName evidence="2">Uncharacterized protein</fullName>
    </submittedName>
</protein>
<proteinExistence type="predicted"/>
<dbReference type="InterPro" id="IPR032675">
    <property type="entry name" value="LRR_dom_sf"/>
</dbReference>
<dbReference type="AlphaFoldDB" id="A0A0S4JB60"/>
<name>A0A0S4JB60_BODSA</name>
<evidence type="ECO:0000256" key="1">
    <source>
        <dbReference type="SAM" id="MobiDB-lite"/>
    </source>
</evidence>
<dbReference type="VEuPathDB" id="TriTrypDB:BSAL_06080"/>
<dbReference type="Proteomes" id="UP000051952">
    <property type="component" value="Unassembled WGS sequence"/>
</dbReference>
<dbReference type="Gene3D" id="3.80.10.10">
    <property type="entry name" value="Ribonuclease Inhibitor"/>
    <property type="match status" value="1"/>
</dbReference>
<feature type="non-terminal residue" evidence="2">
    <location>
        <position position="1"/>
    </location>
</feature>
<feature type="non-terminal residue" evidence="2">
    <location>
        <position position="382"/>
    </location>
</feature>
<evidence type="ECO:0000313" key="2">
    <source>
        <dbReference type="EMBL" id="CUG84291.1"/>
    </source>
</evidence>
<keyword evidence="3" id="KW-1185">Reference proteome</keyword>
<feature type="region of interest" description="Disordered" evidence="1">
    <location>
        <begin position="210"/>
        <end position="234"/>
    </location>
</feature>
<evidence type="ECO:0000313" key="3">
    <source>
        <dbReference type="Proteomes" id="UP000051952"/>
    </source>
</evidence>
<dbReference type="EMBL" id="CYKH01001114">
    <property type="protein sequence ID" value="CUG84291.1"/>
    <property type="molecule type" value="Genomic_DNA"/>
</dbReference>
<organism evidence="2 3">
    <name type="scientific">Bodo saltans</name>
    <name type="common">Flagellated protozoan</name>
    <dbReference type="NCBI Taxonomy" id="75058"/>
    <lineage>
        <taxon>Eukaryota</taxon>
        <taxon>Discoba</taxon>
        <taxon>Euglenozoa</taxon>
        <taxon>Kinetoplastea</taxon>
        <taxon>Metakinetoplastina</taxon>
        <taxon>Eubodonida</taxon>
        <taxon>Bodonidae</taxon>
        <taxon>Bodo</taxon>
    </lineage>
</organism>
<accession>A0A0S4JB60</accession>
<sequence length="382" mass="40053">DLSDNAITSIVTSSNNATAQLVTLPPNLQRLALRNCSVQRIPDILPDTLQQLDLSANIELAGSSGGQQLSGLWRWSFALRSVILSDIPLLVLRKVPVALCTRLYGAELITLGGGFQVRFPKIQITLLGTRVEFRNKTGVAFLVSNHDVQDAWVASWCRSETNSVAISASHADPLLSVTPTKSPTFWRNDPHRTTSLSKSITYSSLSLSTSMTSEDSTKTPSVPSTKTSTLSRTGIITPSATSASSLAESASSSWSFSRTVTHSASSASQSTSLNIAATNSHALDLTSTGMLSTTPTLPLPNIVSVQVTAVVASAVSTGAATIAAIIGASQATSAFVAIGQGSFGARSLRDKCQSITAASQQQQRNSVNATALSIADEPFSDI</sequence>